<dbReference type="EC" id="3.2.1.14" evidence="4"/>
<evidence type="ECO:0000256" key="13">
    <source>
        <dbReference type="SAM" id="MobiDB-lite"/>
    </source>
</evidence>
<evidence type="ECO:0000256" key="8">
    <source>
        <dbReference type="ARBA" id="ARBA00023180"/>
    </source>
</evidence>
<keyword evidence="10 12" id="KW-0326">Glycosidase</keyword>
<evidence type="ECO:0000256" key="3">
    <source>
        <dbReference type="ARBA" id="ARBA00008682"/>
    </source>
</evidence>
<evidence type="ECO:0000256" key="11">
    <source>
        <dbReference type="ARBA" id="ARBA00023326"/>
    </source>
</evidence>
<evidence type="ECO:0000313" key="15">
    <source>
        <dbReference type="EMBL" id="KKA19665.1"/>
    </source>
</evidence>
<name>A0A0F4YNK2_RASE3</name>
<keyword evidence="5" id="KW-0964">Secreted</keyword>
<feature type="compositionally biased region" description="Basic residues" evidence="13">
    <location>
        <begin position="1"/>
        <end position="13"/>
    </location>
</feature>
<accession>A0A0F4YNK2</accession>
<dbReference type="OrthoDB" id="76388at2759"/>
<evidence type="ECO:0000256" key="10">
    <source>
        <dbReference type="ARBA" id="ARBA00023295"/>
    </source>
</evidence>
<organism evidence="15 16">
    <name type="scientific">Rasamsonia emersonii (strain ATCC 16479 / CBS 393.64 / IMI 116815)</name>
    <dbReference type="NCBI Taxonomy" id="1408163"/>
    <lineage>
        <taxon>Eukaryota</taxon>
        <taxon>Fungi</taxon>
        <taxon>Dikarya</taxon>
        <taxon>Ascomycota</taxon>
        <taxon>Pezizomycotina</taxon>
        <taxon>Eurotiomycetes</taxon>
        <taxon>Eurotiomycetidae</taxon>
        <taxon>Eurotiales</taxon>
        <taxon>Trichocomaceae</taxon>
        <taxon>Rasamsonia</taxon>
    </lineage>
</organism>
<dbReference type="AlphaFoldDB" id="A0A0F4YNK2"/>
<keyword evidence="6 12" id="KW-0378">Hydrolase</keyword>
<dbReference type="EMBL" id="LASV01000330">
    <property type="protein sequence ID" value="KKA19665.1"/>
    <property type="molecule type" value="Genomic_DNA"/>
</dbReference>
<protein>
    <recommendedName>
        <fullName evidence="4">chitinase</fullName>
        <ecNumber evidence="4">3.2.1.14</ecNumber>
    </recommendedName>
</protein>
<keyword evidence="8" id="KW-0325">Glycoprotein</keyword>
<dbReference type="Pfam" id="PF00704">
    <property type="entry name" value="Glyco_hydro_18"/>
    <property type="match status" value="1"/>
</dbReference>
<dbReference type="FunFam" id="3.10.50.10:FF:000005">
    <property type="entry name" value="Endochitinase B1"/>
    <property type="match status" value="1"/>
</dbReference>
<feature type="region of interest" description="Disordered" evidence="13">
    <location>
        <begin position="1"/>
        <end position="37"/>
    </location>
</feature>
<dbReference type="GO" id="GO:0000272">
    <property type="term" value="P:polysaccharide catabolic process"/>
    <property type="evidence" value="ECO:0007669"/>
    <property type="project" value="UniProtKB-KW"/>
</dbReference>
<sequence>MRRLLGGLRKHGSGNKTTTPTSTPIPPPPAATGISGENTTMSGFRSVAYFVNWAIYGRNHHPQELPAEKLTHVLYSFANVRPDSGEVYLTDTWSDVEKHYPGDSWNDQGTNVYGCIKQLFLLKKRNRKLKVLLSIGGWTYSPNFAQPASTEVGRTTFAQTATKLVLDLGLDGIDIDWEYPQDDTQARNFVLLLQKCRETLDQAAGPNRKFLLTIACPAGPTNFSKLRLHEMTPYLDFYNLMGYDYSGSWDQIAGHQANLYPSNSSSTPFSTVAALNHYIQVGGVPPSKMVLGMPLYGRAFQNTDGPGTPFSGVGEGSWEQGVWDYKALPRPGATEHFDPSVGASWSYDPATRTMVSYDTVAAGELKANFIRQWGLGGGMWWESSGDRGGKTANKADGSLIGTFVEDIGGISALEQSPNNLEYPESKYDNLRAGFPGE</sequence>
<comment type="similarity">
    <text evidence="3">Belongs to the glycosyl hydrolase 18 family. Chitinase class V subfamily.</text>
</comment>
<dbReference type="GO" id="GO:0008061">
    <property type="term" value="F:chitin binding"/>
    <property type="evidence" value="ECO:0007669"/>
    <property type="project" value="InterPro"/>
</dbReference>
<dbReference type="FunFam" id="3.20.20.80:FF:000095">
    <property type="entry name" value="Endochitinase B1"/>
    <property type="match status" value="1"/>
</dbReference>
<dbReference type="Gene3D" id="3.10.50.10">
    <property type="match status" value="1"/>
</dbReference>
<dbReference type="CDD" id="cd06548">
    <property type="entry name" value="GH18_chitinase"/>
    <property type="match status" value="1"/>
</dbReference>
<evidence type="ECO:0000256" key="5">
    <source>
        <dbReference type="ARBA" id="ARBA00022525"/>
    </source>
</evidence>
<keyword evidence="11" id="KW-0624">Polysaccharide degradation</keyword>
<dbReference type="Gene3D" id="3.20.20.80">
    <property type="entry name" value="Glycosidases"/>
    <property type="match status" value="1"/>
</dbReference>
<gene>
    <name evidence="15" type="ORF">T310_6351</name>
</gene>
<comment type="caution">
    <text evidence="15">The sequence shown here is derived from an EMBL/GenBank/DDBJ whole genome shotgun (WGS) entry which is preliminary data.</text>
</comment>
<evidence type="ECO:0000259" key="14">
    <source>
        <dbReference type="PROSITE" id="PS51910"/>
    </source>
</evidence>
<dbReference type="GO" id="GO:0005576">
    <property type="term" value="C:extracellular region"/>
    <property type="evidence" value="ECO:0007669"/>
    <property type="project" value="UniProtKB-SubCell"/>
</dbReference>
<evidence type="ECO:0000256" key="1">
    <source>
        <dbReference type="ARBA" id="ARBA00000822"/>
    </source>
</evidence>
<keyword evidence="9" id="KW-0119">Carbohydrate metabolism</keyword>
<evidence type="ECO:0000256" key="2">
    <source>
        <dbReference type="ARBA" id="ARBA00004613"/>
    </source>
</evidence>
<evidence type="ECO:0000256" key="7">
    <source>
        <dbReference type="ARBA" id="ARBA00023024"/>
    </source>
</evidence>
<evidence type="ECO:0000256" key="12">
    <source>
        <dbReference type="RuleBase" id="RU000489"/>
    </source>
</evidence>
<dbReference type="InterPro" id="IPR029070">
    <property type="entry name" value="Chitinase_insertion_sf"/>
</dbReference>
<dbReference type="InterPro" id="IPR011583">
    <property type="entry name" value="Chitinase_II/V-like_cat"/>
</dbReference>
<dbReference type="SUPFAM" id="SSF54556">
    <property type="entry name" value="Chitinase insertion domain"/>
    <property type="match status" value="1"/>
</dbReference>
<dbReference type="InterPro" id="IPR017853">
    <property type="entry name" value="GH"/>
</dbReference>
<dbReference type="GeneID" id="25318653"/>
<evidence type="ECO:0000313" key="16">
    <source>
        <dbReference type="Proteomes" id="UP000053958"/>
    </source>
</evidence>
<dbReference type="PANTHER" id="PTHR11177:SF365">
    <property type="entry name" value="ENDOCHITINASE B"/>
    <property type="match status" value="1"/>
</dbReference>
<dbReference type="RefSeq" id="XP_013326277.1">
    <property type="nucleotide sequence ID" value="XM_013470823.1"/>
</dbReference>
<comment type="subcellular location">
    <subcellularLocation>
        <location evidence="2">Secreted</location>
    </subcellularLocation>
</comment>
<dbReference type="InterPro" id="IPR050314">
    <property type="entry name" value="Glycosyl_Hydrlase_18"/>
</dbReference>
<keyword evidence="7" id="KW-0146">Chitin degradation</keyword>
<dbReference type="GO" id="GO:0008843">
    <property type="term" value="F:endochitinase activity"/>
    <property type="evidence" value="ECO:0007669"/>
    <property type="project" value="UniProtKB-EC"/>
</dbReference>
<dbReference type="SUPFAM" id="SSF51445">
    <property type="entry name" value="(Trans)glycosidases"/>
    <property type="match status" value="1"/>
</dbReference>
<evidence type="ECO:0000256" key="6">
    <source>
        <dbReference type="ARBA" id="ARBA00022801"/>
    </source>
</evidence>
<evidence type="ECO:0000256" key="9">
    <source>
        <dbReference type="ARBA" id="ARBA00023277"/>
    </source>
</evidence>
<proteinExistence type="inferred from homology"/>
<dbReference type="STRING" id="1408163.A0A0F4YNK2"/>
<dbReference type="PROSITE" id="PS01095">
    <property type="entry name" value="GH18_1"/>
    <property type="match status" value="1"/>
</dbReference>
<keyword evidence="16" id="KW-1185">Reference proteome</keyword>
<dbReference type="InterPro" id="IPR001223">
    <property type="entry name" value="Glyco_hydro18_cat"/>
</dbReference>
<dbReference type="GO" id="GO:0006032">
    <property type="term" value="P:chitin catabolic process"/>
    <property type="evidence" value="ECO:0007669"/>
    <property type="project" value="UniProtKB-KW"/>
</dbReference>
<dbReference type="SMART" id="SM00636">
    <property type="entry name" value="Glyco_18"/>
    <property type="match status" value="1"/>
</dbReference>
<comment type="catalytic activity">
    <reaction evidence="1">
        <text>Random endo-hydrolysis of N-acetyl-beta-D-glucosaminide (1-&gt;4)-beta-linkages in chitin and chitodextrins.</text>
        <dbReference type="EC" id="3.2.1.14"/>
    </reaction>
</comment>
<dbReference type="InterPro" id="IPR001579">
    <property type="entry name" value="Glyco_hydro_18_chit_AS"/>
</dbReference>
<evidence type="ECO:0000256" key="4">
    <source>
        <dbReference type="ARBA" id="ARBA00012729"/>
    </source>
</evidence>
<dbReference type="PROSITE" id="PS51910">
    <property type="entry name" value="GH18_2"/>
    <property type="match status" value="1"/>
</dbReference>
<dbReference type="Proteomes" id="UP000053958">
    <property type="component" value="Unassembled WGS sequence"/>
</dbReference>
<feature type="domain" description="GH18" evidence="14">
    <location>
        <begin position="44"/>
        <end position="402"/>
    </location>
</feature>
<reference evidence="15 16" key="1">
    <citation type="submission" date="2015-04" db="EMBL/GenBank/DDBJ databases">
        <authorList>
            <person name="Heijne W.H."/>
            <person name="Fedorova N.D."/>
            <person name="Nierman W.C."/>
            <person name="Vollebregt A.W."/>
            <person name="Zhao Z."/>
            <person name="Wu L."/>
            <person name="Kumar M."/>
            <person name="Stam H."/>
            <person name="van den Berg M.A."/>
            <person name="Pel H.J."/>
        </authorList>
    </citation>
    <scope>NUCLEOTIDE SEQUENCE [LARGE SCALE GENOMIC DNA]</scope>
    <source>
        <strain evidence="15 16">CBS 393.64</strain>
    </source>
</reference>
<dbReference type="PANTHER" id="PTHR11177">
    <property type="entry name" value="CHITINASE"/>
    <property type="match status" value="1"/>
</dbReference>